<proteinExistence type="inferred from homology"/>
<accession>A0A814SNC7</accession>
<dbReference type="FunFam" id="1.10.560.10:FF:000038">
    <property type="entry name" value="Chaperonin containing TCP1 subunit 6B"/>
    <property type="match status" value="1"/>
</dbReference>
<dbReference type="SUPFAM" id="SSF48592">
    <property type="entry name" value="GroEL equatorial domain-like"/>
    <property type="match status" value="1"/>
</dbReference>
<keyword evidence="3" id="KW-0067">ATP-binding</keyword>
<dbReference type="InterPro" id="IPR027409">
    <property type="entry name" value="GroEL-like_apical_dom_sf"/>
</dbReference>
<evidence type="ECO:0000256" key="1">
    <source>
        <dbReference type="ARBA" id="ARBA00008020"/>
    </source>
</evidence>
<evidence type="ECO:0000313" key="5">
    <source>
        <dbReference type="EMBL" id="CAF1150572.1"/>
    </source>
</evidence>
<dbReference type="InterPro" id="IPR027413">
    <property type="entry name" value="GROEL-like_equatorial_sf"/>
</dbReference>
<evidence type="ECO:0000256" key="4">
    <source>
        <dbReference type="ARBA" id="ARBA00023186"/>
    </source>
</evidence>
<evidence type="ECO:0000313" key="7">
    <source>
        <dbReference type="Proteomes" id="UP000663889"/>
    </source>
</evidence>
<comment type="caution">
    <text evidence="5">The sequence shown here is derived from an EMBL/GenBank/DDBJ whole genome shotgun (WGS) entry which is preliminary data.</text>
</comment>
<dbReference type="Gene3D" id="3.50.7.10">
    <property type="entry name" value="GroEL"/>
    <property type="match status" value="1"/>
</dbReference>
<dbReference type="EMBL" id="CAJNOU010001097">
    <property type="protein sequence ID" value="CAF1150572.1"/>
    <property type="molecule type" value="Genomic_DNA"/>
</dbReference>
<organism evidence="5 7">
    <name type="scientific">Rotaria sordida</name>
    <dbReference type="NCBI Taxonomy" id="392033"/>
    <lineage>
        <taxon>Eukaryota</taxon>
        <taxon>Metazoa</taxon>
        <taxon>Spiralia</taxon>
        <taxon>Gnathifera</taxon>
        <taxon>Rotifera</taxon>
        <taxon>Eurotatoria</taxon>
        <taxon>Bdelloidea</taxon>
        <taxon>Philodinida</taxon>
        <taxon>Philodinidae</taxon>
        <taxon>Rotaria</taxon>
    </lineage>
</organism>
<dbReference type="SUPFAM" id="SSF52029">
    <property type="entry name" value="GroEL apical domain-like"/>
    <property type="match status" value="1"/>
</dbReference>
<dbReference type="Pfam" id="PF00118">
    <property type="entry name" value="Cpn60_TCP1"/>
    <property type="match status" value="1"/>
</dbReference>
<name>A0A814SNC7_9BILA</name>
<dbReference type="Gene3D" id="1.10.560.10">
    <property type="entry name" value="GroEL-like equatorial domain"/>
    <property type="match status" value="1"/>
</dbReference>
<dbReference type="InterPro" id="IPR027410">
    <property type="entry name" value="TCP-1-like_intermed_sf"/>
</dbReference>
<dbReference type="Gene3D" id="3.30.260.10">
    <property type="entry name" value="TCP-1-like chaperonin intermediate domain"/>
    <property type="match status" value="2"/>
</dbReference>
<dbReference type="Proteomes" id="UP000663874">
    <property type="component" value="Unassembled WGS sequence"/>
</dbReference>
<keyword evidence="2" id="KW-0547">Nucleotide-binding</keyword>
<dbReference type="Proteomes" id="UP000663889">
    <property type="component" value="Unassembled WGS sequence"/>
</dbReference>
<dbReference type="GO" id="GO:0140662">
    <property type="term" value="F:ATP-dependent protein folding chaperone"/>
    <property type="evidence" value="ECO:0007669"/>
    <property type="project" value="InterPro"/>
</dbReference>
<sequence length="315" mass="35432">MVEIMEMQHRTEADSRLVYGIILDHGVRHPSIEVNAEFFYKNAEERDRLVASQRKFIDDRLQKIVELKRKVCSGDNKNKRFMVINNKGIDPLSVDVLAKEGILALRRAKHRNMERLTLACAGQAMNSLENLTKESLGFAKDVYEHVFGEKIFTFVEACKSPKSVTVLLKGSTKYILNQVKDALRDGRHSIRNALEDGCLIPGEGAFEIVTHQALTQYNEQVKGRARLAVQALLIIPKAIAQNAGHHQQETIVKLQHEYATSKIPVGIDITTGEAMEPKSLAIFDNYRMKKQLIHSSTSVTTNLILVDEILQASLS</sequence>
<evidence type="ECO:0000256" key="2">
    <source>
        <dbReference type="ARBA" id="ARBA00022741"/>
    </source>
</evidence>
<evidence type="ECO:0008006" key="8">
    <source>
        <dbReference type="Google" id="ProtNLM"/>
    </source>
</evidence>
<dbReference type="InterPro" id="IPR002423">
    <property type="entry name" value="Cpn60/GroEL/TCP-1"/>
</dbReference>
<protein>
    <recommendedName>
        <fullName evidence="8">Chaperonin</fullName>
    </recommendedName>
</protein>
<dbReference type="GO" id="GO:0005524">
    <property type="term" value="F:ATP binding"/>
    <property type="evidence" value="ECO:0007669"/>
    <property type="project" value="UniProtKB-KW"/>
</dbReference>
<reference evidence="5" key="1">
    <citation type="submission" date="2021-02" db="EMBL/GenBank/DDBJ databases">
        <authorList>
            <person name="Nowell W R."/>
        </authorList>
    </citation>
    <scope>NUCLEOTIDE SEQUENCE</scope>
</reference>
<dbReference type="InterPro" id="IPR017998">
    <property type="entry name" value="Chaperone_TCP-1"/>
</dbReference>
<evidence type="ECO:0000313" key="6">
    <source>
        <dbReference type="EMBL" id="CAF3905721.1"/>
    </source>
</evidence>
<comment type="similarity">
    <text evidence="1">Belongs to the TCP-1 chaperonin family.</text>
</comment>
<dbReference type="PANTHER" id="PTHR11353">
    <property type="entry name" value="CHAPERONIN"/>
    <property type="match status" value="1"/>
</dbReference>
<evidence type="ECO:0000256" key="3">
    <source>
        <dbReference type="ARBA" id="ARBA00022840"/>
    </source>
</evidence>
<dbReference type="EMBL" id="CAJOBE010003886">
    <property type="protein sequence ID" value="CAF3905721.1"/>
    <property type="molecule type" value="Genomic_DNA"/>
</dbReference>
<dbReference type="SUPFAM" id="SSF54849">
    <property type="entry name" value="GroEL-intermediate domain like"/>
    <property type="match status" value="1"/>
</dbReference>
<dbReference type="AlphaFoldDB" id="A0A814SNC7"/>
<keyword evidence="4" id="KW-0143">Chaperone</keyword>
<gene>
    <name evidence="6" type="ORF">FNK824_LOCUS20821</name>
    <name evidence="5" type="ORF">SEV965_LOCUS18429</name>
</gene>